<organism evidence="3 4">
    <name type="scientific">Ignelater luminosus</name>
    <name type="common">Cucubano</name>
    <name type="synonym">Pyrophorus luminosus</name>
    <dbReference type="NCBI Taxonomy" id="2038154"/>
    <lineage>
        <taxon>Eukaryota</taxon>
        <taxon>Metazoa</taxon>
        <taxon>Ecdysozoa</taxon>
        <taxon>Arthropoda</taxon>
        <taxon>Hexapoda</taxon>
        <taxon>Insecta</taxon>
        <taxon>Pterygota</taxon>
        <taxon>Neoptera</taxon>
        <taxon>Endopterygota</taxon>
        <taxon>Coleoptera</taxon>
        <taxon>Polyphaga</taxon>
        <taxon>Elateriformia</taxon>
        <taxon>Elateroidea</taxon>
        <taxon>Elateridae</taxon>
        <taxon>Agrypninae</taxon>
        <taxon>Pyrophorini</taxon>
        <taxon>Ignelater</taxon>
    </lineage>
</organism>
<evidence type="ECO:0000313" key="4">
    <source>
        <dbReference type="Proteomes" id="UP000801492"/>
    </source>
</evidence>
<feature type="compositionally biased region" description="Acidic residues" evidence="1">
    <location>
        <begin position="1"/>
        <end position="13"/>
    </location>
</feature>
<comment type="caution">
    <text evidence="3">The sequence shown here is derived from an EMBL/GenBank/DDBJ whole genome shotgun (WGS) entry which is preliminary data.</text>
</comment>
<dbReference type="InterPro" id="IPR029526">
    <property type="entry name" value="PGBD"/>
</dbReference>
<evidence type="ECO:0000313" key="3">
    <source>
        <dbReference type="EMBL" id="KAF2902268.1"/>
    </source>
</evidence>
<evidence type="ECO:0000259" key="2">
    <source>
        <dbReference type="Pfam" id="PF13843"/>
    </source>
</evidence>
<feature type="domain" description="PiggyBac transposable element-derived protein" evidence="2">
    <location>
        <begin position="96"/>
        <end position="173"/>
    </location>
</feature>
<dbReference type="OrthoDB" id="118105at2759"/>
<dbReference type="AlphaFoldDB" id="A0A8K0DFE8"/>
<gene>
    <name evidence="3" type="ORF">ILUMI_03917</name>
</gene>
<feature type="region of interest" description="Disordered" evidence="1">
    <location>
        <begin position="1"/>
        <end position="60"/>
    </location>
</feature>
<name>A0A8K0DFE8_IGNLU</name>
<dbReference type="EMBL" id="VTPC01001349">
    <property type="protein sequence ID" value="KAF2902268.1"/>
    <property type="molecule type" value="Genomic_DNA"/>
</dbReference>
<feature type="compositionally biased region" description="Acidic residues" evidence="1">
    <location>
        <begin position="22"/>
        <end position="33"/>
    </location>
</feature>
<evidence type="ECO:0000256" key="1">
    <source>
        <dbReference type="SAM" id="MobiDB-lite"/>
    </source>
</evidence>
<protein>
    <recommendedName>
        <fullName evidence="2">PiggyBac transposable element-derived protein domain-containing protein</fullName>
    </recommendedName>
</protein>
<proteinExistence type="predicted"/>
<accession>A0A8K0DFE8</accession>
<keyword evidence="4" id="KW-1185">Reference proteome</keyword>
<dbReference type="Pfam" id="PF13843">
    <property type="entry name" value="DDE_Tnp_1_7"/>
    <property type="match status" value="1"/>
</dbReference>
<reference evidence="3" key="1">
    <citation type="submission" date="2019-08" db="EMBL/GenBank/DDBJ databases">
        <title>The genome of the North American firefly Photinus pyralis.</title>
        <authorList>
            <consortium name="Photinus pyralis genome working group"/>
            <person name="Fallon T.R."/>
            <person name="Sander Lower S.E."/>
            <person name="Weng J.-K."/>
        </authorList>
    </citation>
    <scope>NUCLEOTIDE SEQUENCE</scope>
    <source>
        <strain evidence="3">TRF0915ILg1</strain>
        <tissue evidence="3">Whole body</tissue>
    </source>
</reference>
<dbReference type="Proteomes" id="UP000801492">
    <property type="component" value="Unassembled WGS sequence"/>
</dbReference>
<sequence>MSAVSEDDEEELEDPYHNTGSFDEDYCPTESDVEYSGQSGEDSDMPNMKRSRGYVSDESEEDEQVVNNTIWLNNYGAFIPRLVLPQQKSGESAFQSNDESIAKFEGKSSMKQYLPVKPIERGVRIWVQSDSSTGYFCDLKIYAGKNTEATSGALRKQVVKNLASSMREKQLHYVLARGLVLLGRSKAAVKKRSVTSLVRSPKIKKRRTMFNVGDHLSIQEKHAGYVADVLLSSERKHGPISA</sequence>